<comment type="caution">
    <text evidence="7">The sequence shown here is derived from an EMBL/GenBank/DDBJ whole genome shotgun (WGS) entry which is preliminary data.</text>
</comment>
<dbReference type="PIRSF" id="PIRSF036492">
    <property type="entry name" value="ALDH"/>
    <property type="match status" value="1"/>
</dbReference>
<evidence type="ECO:0000313" key="8">
    <source>
        <dbReference type="Proteomes" id="UP001642464"/>
    </source>
</evidence>
<feature type="domain" description="Aldehyde dehydrogenase" evidence="6">
    <location>
        <begin position="17"/>
        <end position="356"/>
    </location>
</feature>
<dbReference type="InterPro" id="IPR029510">
    <property type="entry name" value="Ald_DH_CS_GLU"/>
</dbReference>
<dbReference type="Gene3D" id="3.40.309.10">
    <property type="entry name" value="Aldehyde Dehydrogenase, Chain A, domain 2"/>
    <property type="match status" value="1"/>
</dbReference>
<dbReference type="PANTHER" id="PTHR43570:SF16">
    <property type="entry name" value="ALDEHYDE DEHYDROGENASE TYPE III, ISOFORM Q"/>
    <property type="match status" value="1"/>
</dbReference>
<comment type="similarity">
    <text evidence="1 3 5">Belongs to the aldehyde dehydrogenase family.</text>
</comment>
<dbReference type="Pfam" id="PF00171">
    <property type="entry name" value="Aldedh"/>
    <property type="match status" value="1"/>
</dbReference>
<dbReference type="InterPro" id="IPR012394">
    <property type="entry name" value="Aldehyde_DH_NAD(P)"/>
</dbReference>
<reference evidence="7 8" key="1">
    <citation type="submission" date="2024-02" db="EMBL/GenBank/DDBJ databases">
        <authorList>
            <person name="Chen Y."/>
            <person name="Shah S."/>
            <person name="Dougan E. K."/>
            <person name="Thang M."/>
            <person name="Chan C."/>
        </authorList>
    </citation>
    <scope>NUCLEOTIDE SEQUENCE [LARGE SCALE GENOMIC DNA]</scope>
</reference>
<name>A0ABP0SIF9_9DINO</name>
<dbReference type="Gene3D" id="3.40.605.10">
    <property type="entry name" value="Aldehyde Dehydrogenase, Chain A, domain 1"/>
    <property type="match status" value="1"/>
</dbReference>
<evidence type="ECO:0000259" key="6">
    <source>
        <dbReference type="Pfam" id="PF00171"/>
    </source>
</evidence>
<dbReference type="EMBL" id="CAXAMM010043860">
    <property type="protein sequence ID" value="CAK9112066.1"/>
    <property type="molecule type" value="Genomic_DNA"/>
</dbReference>
<gene>
    <name evidence="7" type="ORF">SCF082_LOCUS51972</name>
</gene>
<feature type="active site" evidence="4">
    <location>
        <position position="129"/>
    </location>
</feature>
<keyword evidence="8" id="KW-1185">Reference proteome</keyword>
<protein>
    <recommendedName>
        <fullName evidence="3">Aldehyde dehydrogenase</fullName>
    </recommendedName>
</protein>
<dbReference type="SUPFAM" id="SSF53720">
    <property type="entry name" value="ALDH-like"/>
    <property type="match status" value="1"/>
</dbReference>
<evidence type="ECO:0000313" key="7">
    <source>
        <dbReference type="EMBL" id="CAK9112066.1"/>
    </source>
</evidence>
<evidence type="ECO:0000256" key="1">
    <source>
        <dbReference type="ARBA" id="ARBA00009986"/>
    </source>
</evidence>
<proteinExistence type="inferred from homology"/>
<dbReference type="InterPro" id="IPR016163">
    <property type="entry name" value="Ald_DH_C"/>
</dbReference>
<accession>A0ABP0SIF9</accession>
<dbReference type="PROSITE" id="PS00687">
    <property type="entry name" value="ALDEHYDE_DEHYDR_GLU"/>
    <property type="match status" value="1"/>
</dbReference>
<dbReference type="InterPro" id="IPR016162">
    <property type="entry name" value="Ald_DH_N"/>
</dbReference>
<dbReference type="PANTHER" id="PTHR43570">
    <property type="entry name" value="ALDEHYDE DEHYDROGENASE"/>
    <property type="match status" value="1"/>
</dbReference>
<sequence>MKPESTMTPPLMQLGSSRVERIPKGVVLVMGAWNFPFHLSLTPCIAAIAAGNCVVLKPSDVSPASASAIKELCDKYMDPATFRVYLGEVAESTELLARKWDHIFYTGNAVIGRIVMTAAAKHLCPVTLELGGKSPVIVDKGLSASQLQIAVNRICSVGLFINAGQICVSPDYILVHKDAEKELLAALKATTATMSKNGSSAELGKVVNGRHFARLKNIVETSQGEVVCGGSGAGSGADSSSCFLPPTIISRPNLSSPAMTEELFGPLMMVVPVESLEEAAEFVNSRETPLALYVFSANKRSAEEVVRRTRSGGVLINDALLHLANPHLPFGGCGESGFGSYHGKWGFEEFSHRRAVMHKALFLDVDRYPPYDSFKAALLKSVLGLPEVVKSAMACFMSLFGC</sequence>
<keyword evidence="2 3" id="KW-0560">Oxidoreductase</keyword>
<evidence type="ECO:0000256" key="3">
    <source>
        <dbReference type="PIRNR" id="PIRNR036492"/>
    </source>
</evidence>
<organism evidence="7 8">
    <name type="scientific">Durusdinium trenchii</name>
    <dbReference type="NCBI Taxonomy" id="1381693"/>
    <lineage>
        <taxon>Eukaryota</taxon>
        <taxon>Sar</taxon>
        <taxon>Alveolata</taxon>
        <taxon>Dinophyceae</taxon>
        <taxon>Suessiales</taxon>
        <taxon>Symbiodiniaceae</taxon>
        <taxon>Durusdinium</taxon>
    </lineage>
</organism>
<evidence type="ECO:0000256" key="5">
    <source>
        <dbReference type="RuleBase" id="RU003345"/>
    </source>
</evidence>
<dbReference type="InterPro" id="IPR015590">
    <property type="entry name" value="Aldehyde_DH_dom"/>
</dbReference>
<evidence type="ECO:0000256" key="2">
    <source>
        <dbReference type="ARBA" id="ARBA00023002"/>
    </source>
</evidence>
<dbReference type="InterPro" id="IPR016161">
    <property type="entry name" value="Ald_DH/histidinol_DH"/>
</dbReference>
<dbReference type="Proteomes" id="UP001642464">
    <property type="component" value="Unassembled WGS sequence"/>
</dbReference>
<evidence type="ECO:0000256" key="4">
    <source>
        <dbReference type="PROSITE-ProRule" id="PRU10007"/>
    </source>
</evidence>